<evidence type="ECO:0000313" key="3">
    <source>
        <dbReference type="EMBL" id="TWT49571.1"/>
    </source>
</evidence>
<feature type="domain" description="Pyrrolo-quinoline quinone repeat" evidence="2">
    <location>
        <begin position="101"/>
        <end position="356"/>
    </location>
</feature>
<dbReference type="EMBL" id="SJPI01000003">
    <property type="protein sequence ID" value="TWT49571.1"/>
    <property type="molecule type" value="Genomic_DNA"/>
</dbReference>
<dbReference type="AlphaFoldDB" id="A0A5C5WHP9"/>
<keyword evidence="4" id="KW-1185">Reference proteome</keyword>
<evidence type="ECO:0000259" key="2">
    <source>
        <dbReference type="Pfam" id="PF13360"/>
    </source>
</evidence>
<organism evidence="3 4">
    <name type="scientific">Rubripirellula amarantea</name>
    <dbReference type="NCBI Taxonomy" id="2527999"/>
    <lineage>
        <taxon>Bacteria</taxon>
        <taxon>Pseudomonadati</taxon>
        <taxon>Planctomycetota</taxon>
        <taxon>Planctomycetia</taxon>
        <taxon>Pirellulales</taxon>
        <taxon>Pirellulaceae</taxon>
        <taxon>Rubripirellula</taxon>
    </lineage>
</organism>
<comment type="caution">
    <text evidence="3">The sequence shown here is derived from an EMBL/GenBank/DDBJ whole genome shotgun (WGS) entry which is preliminary data.</text>
</comment>
<protein>
    <submittedName>
        <fullName evidence="3">Outer membrane biogenesis protein BamB</fullName>
    </submittedName>
</protein>
<dbReference type="PANTHER" id="PTHR34512:SF30">
    <property type="entry name" value="OUTER MEMBRANE PROTEIN ASSEMBLY FACTOR BAMB"/>
    <property type="match status" value="1"/>
</dbReference>
<sequence precursor="true">MRNSTTIVSVFLTAFFLANAGSSESVGVPGNIACAEDMPSSADWNQWRGPQRDGHSLSPSWPASLSEGFSLVWEKPLGPSYSGPVTSNNLVYTTETVDKKSERVTAFDIESGEVAWTVSWEGAMAVPFFAAANGDWIRATPACNGDALVVLGMRDVLVCLDAKTGNERWRVDFPKVIGSSLPAFGAVCSPLIDGENVYVQTGGPTVKVSLTDGSVRWQSLAGGDSMMSSGAFSSPIIGEVAGQRQLLVQTRSELCGVDLQTGESLWRQPVEAFRGMNILTPTLIGNKIFTAAHSGRSQLFEVTHDDEDGWRVDELWNQKTQGYMSSPVVIKDQIYLHAKNQRFTSFDIASGHIRWTSKPFGKYCSMIVNDDQILALDSSGALNLIAHDEKSLRILDSADVAEDAWAHLAIAGDRLFVRDLAALKVFRFKKSLGE</sequence>
<accession>A0A5C5WHP9</accession>
<gene>
    <name evidence="3" type="ORF">Pla22_47680</name>
</gene>
<evidence type="ECO:0000256" key="1">
    <source>
        <dbReference type="SAM" id="SignalP"/>
    </source>
</evidence>
<dbReference type="Pfam" id="PF13360">
    <property type="entry name" value="PQQ_2"/>
    <property type="match status" value="1"/>
</dbReference>
<name>A0A5C5WHP9_9BACT</name>
<dbReference type="Gene3D" id="2.130.10.10">
    <property type="entry name" value="YVTN repeat-like/Quinoprotein amine dehydrogenase"/>
    <property type="match status" value="1"/>
</dbReference>
<dbReference type="InterPro" id="IPR011047">
    <property type="entry name" value="Quinoprotein_ADH-like_sf"/>
</dbReference>
<feature type="signal peptide" evidence="1">
    <location>
        <begin position="1"/>
        <end position="20"/>
    </location>
</feature>
<dbReference type="OrthoDB" id="246101at2"/>
<reference evidence="3 4" key="1">
    <citation type="submission" date="2019-02" db="EMBL/GenBank/DDBJ databases">
        <title>Deep-cultivation of Planctomycetes and their phenomic and genomic characterization uncovers novel biology.</title>
        <authorList>
            <person name="Wiegand S."/>
            <person name="Jogler M."/>
            <person name="Boedeker C."/>
            <person name="Pinto D."/>
            <person name="Vollmers J."/>
            <person name="Rivas-Marin E."/>
            <person name="Kohn T."/>
            <person name="Peeters S.H."/>
            <person name="Heuer A."/>
            <person name="Rast P."/>
            <person name="Oberbeckmann S."/>
            <person name="Bunk B."/>
            <person name="Jeske O."/>
            <person name="Meyerdierks A."/>
            <person name="Storesund J.E."/>
            <person name="Kallscheuer N."/>
            <person name="Luecker S."/>
            <person name="Lage O.M."/>
            <person name="Pohl T."/>
            <person name="Merkel B.J."/>
            <person name="Hornburger P."/>
            <person name="Mueller R.-W."/>
            <person name="Bruemmer F."/>
            <person name="Labrenz M."/>
            <person name="Spormann A.M."/>
            <person name="Op Den Camp H."/>
            <person name="Overmann J."/>
            <person name="Amann R."/>
            <person name="Jetten M.S.M."/>
            <person name="Mascher T."/>
            <person name="Medema M.H."/>
            <person name="Devos D.P."/>
            <person name="Kaster A.-K."/>
            <person name="Ovreas L."/>
            <person name="Rohde M."/>
            <person name="Galperin M.Y."/>
            <person name="Jogler C."/>
        </authorList>
    </citation>
    <scope>NUCLEOTIDE SEQUENCE [LARGE SCALE GENOMIC DNA]</scope>
    <source>
        <strain evidence="3 4">Pla22</strain>
    </source>
</reference>
<proteinExistence type="predicted"/>
<dbReference type="Proteomes" id="UP000316598">
    <property type="component" value="Unassembled WGS sequence"/>
</dbReference>
<dbReference type="PANTHER" id="PTHR34512">
    <property type="entry name" value="CELL SURFACE PROTEIN"/>
    <property type="match status" value="1"/>
</dbReference>
<dbReference type="SUPFAM" id="SSF50998">
    <property type="entry name" value="Quinoprotein alcohol dehydrogenase-like"/>
    <property type="match status" value="1"/>
</dbReference>
<feature type="chain" id="PRO_5022825113" evidence="1">
    <location>
        <begin position="21"/>
        <end position="434"/>
    </location>
</feature>
<dbReference type="SMART" id="SM00564">
    <property type="entry name" value="PQQ"/>
    <property type="match status" value="3"/>
</dbReference>
<keyword evidence="1" id="KW-0732">Signal</keyword>
<evidence type="ECO:0000313" key="4">
    <source>
        <dbReference type="Proteomes" id="UP000316598"/>
    </source>
</evidence>
<dbReference type="InterPro" id="IPR015943">
    <property type="entry name" value="WD40/YVTN_repeat-like_dom_sf"/>
</dbReference>
<dbReference type="InterPro" id="IPR018391">
    <property type="entry name" value="PQQ_b-propeller_rpt"/>
</dbReference>
<dbReference type="InterPro" id="IPR002372">
    <property type="entry name" value="PQQ_rpt_dom"/>
</dbReference>
<dbReference type="RefSeq" id="WP_146517058.1">
    <property type="nucleotide sequence ID" value="NZ_SJPI01000003.1"/>
</dbReference>